<dbReference type="PANTHER" id="PTHR31133">
    <property type="entry name" value="MEMBRANE PROTEIN"/>
    <property type="match status" value="1"/>
</dbReference>
<accession>A0A498I4R5</accession>
<evidence type="ECO:0000256" key="1">
    <source>
        <dbReference type="SAM" id="Phobius"/>
    </source>
</evidence>
<dbReference type="STRING" id="3750.A0A498I4R5"/>
<gene>
    <name evidence="2" type="ORF">DVH24_023458</name>
</gene>
<dbReference type="Pfam" id="PF06552">
    <property type="entry name" value="TOM20_plant"/>
    <property type="match status" value="1"/>
</dbReference>
<keyword evidence="1" id="KW-0812">Transmembrane</keyword>
<dbReference type="PANTHER" id="PTHR31133:SF12">
    <property type="entry name" value="MEMBRANE PROTEIN"/>
    <property type="match status" value="1"/>
</dbReference>
<reference evidence="2 3" key="1">
    <citation type="submission" date="2018-10" db="EMBL/GenBank/DDBJ databases">
        <title>A high-quality apple genome assembly.</title>
        <authorList>
            <person name="Hu J."/>
        </authorList>
    </citation>
    <scope>NUCLEOTIDE SEQUENCE [LARGE SCALE GENOMIC DNA]</scope>
    <source>
        <strain evidence="3">cv. HFTH1</strain>
        <tissue evidence="2">Young leaf</tissue>
    </source>
</reference>
<dbReference type="InterPro" id="IPR040229">
    <property type="entry name" value="At3g27390-like"/>
</dbReference>
<comment type="caution">
    <text evidence="2">The sequence shown here is derived from an EMBL/GenBank/DDBJ whole genome shotgun (WGS) entry which is preliminary data.</text>
</comment>
<organism evidence="2 3">
    <name type="scientific">Malus domestica</name>
    <name type="common">Apple</name>
    <name type="synonym">Pyrus malus</name>
    <dbReference type="NCBI Taxonomy" id="3750"/>
    <lineage>
        <taxon>Eukaryota</taxon>
        <taxon>Viridiplantae</taxon>
        <taxon>Streptophyta</taxon>
        <taxon>Embryophyta</taxon>
        <taxon>Tracheophyta</taxon>
        <taxon>Spermatophyta</taxon>
        <taxon>Magnoliopsida</taxon>
        <taxon>eudicotyledons</taxon>
        <taxon>Gunneridae</taxon>
        <taxon>Pentapetalae</taxon>
        <taxon>rosids</taxon>
        <taxon>fabids</taxon>
        <taxon>Rosales</taxon>
        <taxon>Rosaceae</taxon>
        <taxon>Amygdaloideae</taxon>
        <taxon>Maleae</taxon>
        <taxon>Malus</taxon>
    </lineage>
</organism>
<dbReference type="Proteomes" id="UP000290289">
    <property type="component" value="Chromosome 14"/>
</dbReference>
<keyword evidence="1" id="KW-0472">Membrane</keyword>
<keyword evidence="1" id="KW-1133">Transmembrane helix</keyword>
<sequence>MSWSTFDMPMSTFSEAWHVIGMPWSTFCEAWHVVGMPWSTFDMPMSTFCEAWHVIGMPWLTFDMPMSTFFEAWHVIGMPWLTFSEAWHLGGEMDGRGFLFTVHSQVLLSLDVYRAHLTPKPPLKLGSSGTLLPGFFLMSAVNSRFYPSSPRVQHPFFLSFDSSVSLHLSALRFLLSSSGFSSVFRHCAPCCLSVSSFLFREIISGETRSLNFAIVRCIGFVSSLSTESIYMLLKGWYRLIQDLITREGPFLEIACIPVVGLTILLWRIMVVLSIVLAVFMDILIGLCISCTTISKLEEALWISHRKYDALWGWEMLKLLVHYVLQTRMRQRFQKVLHCFQKAFNEVVPLTNLKETILFFNFRCVIRRVVNDGPFVVNHGRHLWDWIALKMDFHRLGTPYDFSRLLLQRPCTSQRNVRSIKLKEKSHTDL</sequence>
<feature type="transmembrane region" description="Helical" evidence="1">
    <location>
        <begin position="274"/>
        <end position="296"/>
    </location>
</feature>
<proteinExistence type="predicted"/>
<dbReference type="EMBL" id="RDQH01000340">
    <property type="protein sequence ID" value="RXH77184.1"/>
    <property type="molecule type" value="Genomic_DNA"/>
</dbReference>
<name>A0A498I4R5_MALDO</name>
<evidence type="ECO:0000313" key="3">
    <source>
        <dbReference type="Proteomes" id="UP000290289"/>
    </source>
</evidence>
<protein>
    <submittedName>
        <fullName evidence="2">Uncharacterized protein</fullName>
    </submittedName>
</protein>
<keyword evidence="3" id="KW-1185">Reference proteome</keyword>
<dbReference type="AlphaFoldDB" id="A0A498I4R5"/>
<evidence type="ECO:0000313" key="2">
    <source>
        <dbReference type="EMBL" id="RXH77184.1"/>
    </source>
</evidence>